<dbReference type="EMBL" id="JBHTOK010000076">
    <property type="protein sequence ID" value="MFD1441913.1"/>
    <property type="molecule type" value="Genomic_DNA"/>
</dbReference>
<evidence type="ECO:0000256" key="3">
    <source>
        <dbReference type="ARBA" id="ARBA00023211"/>
    </source>
</evidence>
<dbReference type="Pfam" id="PF00491">
    <property type="entry name" value="Arginase"/>
    <property type="match status" value="1"/>
</dbReference>
<dbReference type="SUPFAM" id="SSF52768">
    <property type="entry name" value="Arginase/deacetylase"/>
    <property type="match status" value="1"/>
</dbReference>
<reference evidence="6" key="1">
    <citation type="journal article" date="2019" name="Int. J. Syst. Evol. Microbiol.">
        <title>The Global Catalogue of Microorganisms (GCM) 10K type strain sequencing project: providing services to taxonomists for standard genome sequencing and annotation.</title>
        <authorList>
            <consortium name="The Broad Institute Genomics Platform"/>
            <consortium name="The Broad Institute Genome Sequencing Center for Infectious Disease"/>
            <person name="Wu L."/>
            <person name="Ma J."/>
        </authorList>
    </citation>
    <scope>NUCLEOTIDE SEQUENCE [LARGE SCALE GENOMIC DNA]</scope>
    <source>
        <strain evidence="6">CCM 8912</strain>
    </source>
</reference>
<dbReference type="GO" id="GO:0016787">
    <property type="term" value="F:hydrolase activity"/>
    <property type="evidence" value="ECO:0007669"/>
    <property type="project" value="UniProtKB-KW"/>
</dbReference>
<proteinExistence type="inferred from homology"/>
<dbReference type="InterPro" id="IPR023696">
    <property type="entry name" value="Ureohydrolase_dom_sf"/>
</dbReference>
<keyword evidence="3" id="KW-0464">Manganese</keyword>
<dbReference type="EC" id="3.5.3.-" evidence="5"/>
<keyword evidence="1" id="KW-0479">Metal-binding</keyword>
<dbReference type="PANTHER" id="PTHR43782">
    <property type="entry name" value="ARGINASE"/>
    <property type="match status" value="1"/>
</dbReference>
<keyword evidence="2 5" id="KW-0378">Hydrolase</keyword>
<accession>A0ABW4D1C1</accession>
<keyword evidence="6" id="KW-1185">Reference proteome</keyword>
<dbReference type="Gene3D" id="3.40.800.10">
    <property type="entry name" value="Ureohydrolase domain"/>
    <property type="match status" value="1"/>
</dbReference>
<evidence type="ECO:0000256" key="1">
    <source>
        <dbReference type="ARBA" id="ARBA00022723"/>
    </source>
</evidence>
<dbReference type="RefSeq" id="WP_125755588.1">
    <property type="nucleotide sequence ID" value="NZ_JBHTOK010000076.1"/>
</dbReference>
<evidence type="ECO:0000313" key="5">
    <source>
        <dbReference type="EMBL" id="MFD1441913.1"/>
    </source>
</evidence>
<protein>
    <submittedName>
        <fullName evidence="5">Arginase family protein</fullName>
        <ecNumber evidence="5">3.5.3.-</ecNumber>
    </submittedName>
</protein>
<sequence>MATMRINWPEWQGGMNPDYQMGNRVLNAIVPEVFDAQHVTIPVSTDADEQGGIEGGAQLVGQQRFARDALMKFRPQRVITLGGDCGVSEVPFDYLHGQYPDDFGVIWLDAHPDISTIRDTHHLHEIVVADLLHASDSEFAQQVQNPLRPSQVFFAGLQVAALRPMDQLVKTMSMATATPQQLGQGQPIQDWLAAHGIQHLAVHFDLDVLDPDDFRSILPAKPHFERTQFGAAIGSMTLDQVIALLTEVSHQADIVGLSIAEHMPWDALNLHRGLNQLPIFNGGQQL</sequence>
<dbReference type="InterPro" id="IPR006035">
    <property type="entry name" value="Ureohydrolase"/>
</dbReference>
<gene>
    <name evidence="5" type="ORF">ACFQ5K_11050</name>
</gene>
<dbReference type="Proteomes" id="UP001597212">
    <property type="component" value="Unassembled WGS sequence"/>
</dbReference>
<dbReference type="CDD" id="cd09999">
    <property type="entry name" value="Arginase-like_1"/>
    <property type="match status" value="1"/>
</dbReference>
<comment type="similarity">
    <text evidence="4">Belongs to the arginase family.</text>
</comment>
<organism evidence="5 6">
    <name type="scientific">Lacticaseibacillus hegangensis</name>
    <dbReference type="NCBI Taxonomy" id="2486010"/>
    <lineage>
        <taxon>Bacteria</taxon>
        <taxon>Bacillati</taxon>
        <taxon>Bacillota</taxon>
        <taxon>Bacilli</taxon>
        <taxon>Lactobacillales</taxon>
        <taxon>Lactobacillaceae</taxon>
        <taxon>Lacticaseibacillus</taxon>
    </lineage>
</organism>
<comment type="caution">
    <text evidence="5">The sequence shown here is derived from an EMBL/GenBank/DDBJ whole genome shotgun (WGS) entry which is preliminary data.</text>
</comment>
<name>A0ABW4D1C1_9LACO</name>
<dbReference type="PROSITE" id="PS51409">
    <property type="entry name" value="ARGINASE_2"/>
    <property type="match status" value="1"/>
</dbReference>
<evidence type="ECO:0000313" key="6">
    <source>
        <dbReference type="Proteomes" id="UP001597212"/>
    </source>
</evidence>
<evidence type="ECO:0000256" key="2">
    <source>
        <dbReference type="ARBA" id="ARBA00022801"/>
    </source>
</evidence>
<dbReference type="PANTHER" id="PTHR43782:SF3">
    <property type="entry name" value="ARGINASE"/>
    <property type="match status" value="1"/>
</dbReference>
<evidence type="ECO:0000256" key="4">
    <source>
        <dbReference type="PROSITE-ProRule" id="PRU00742"/>
    </source>
</evidence>